<proteinExistence type="predicted"/>
<accession>A0A3M8AG36</accession>
<feature type="transmembrane region" description="Helical" evidence="1">
    <location>
        <begin position="64"/>
        <end position="92"/>
    </location>
</feature>
<evidence type="ECO:0000256" key="1">
    <source>
        <dbReference type="SAM" id="Phobius"/>
    </source>
</evidence>
<dbReference type="AlphaFoldDB" id="A0A3M8AG36"/>
<comment type="caution">
    <text evidence="2">The sequence shown here is derived from an EMBL/GenBank/DDBJ whole genome shotgun (WGS) entry which is preliminary data.</text>
</comment>
<feature type="transmembrane region" description="Helical" evidence="1">
    <location>
        <begin position="104"/>
        <end position="128"/>
    </location>
</feature>
<dbReference type="EMBL" id="RHHB01000011">
    <property type="protein sequence ID" value="RNB50119.1"/>
    <property type="molecule type" value="Genomic_DNA"/>
</dbReference>
<evidence type="ECO:0000313" key="3">
    <source>
        <dbReference type="Proteomes" id="UP000275048"/>
    </source>
</evidence>
<name>A0A3M8AG36_9MICO</name>
<dbReference type="Proteomes" id="UP000275048">
    <property type="component" value="Unassembled WGS sequence"/>
</dbReference>
<feature type="transmembrane region" description="Helical" evidence="1">
    <location>
        <begin position="148"/>
        <end position="172"/>
    </location>
</feature>
<sequence>MNRDRIDRRGGTGIPERIGPGPWARAALWLLPLHAGLLAVSTITHQPDPASDFGGYADYVTSPLFLAGHLVASIVGAALGILGADAALAHLVGGRGRRRAVSGTALFTVGNVLLTSIFAAAAFAQPAIGRAWLAGHESVARAVNDDVYGLPLIGTAIAGLILFMSGAALLGAGIAATPALRIPGTTYAIAVPVAAVAGFAMPVLQPVAAAVAAVAAVVVALRLPRSTAGERRRVGGASRAAD</sequence>
<keyword evidence="1" id="KW-0472">Membrane</keyword>
<evidence type="ECO:0000313" key="2">
    <source>
        <dbReference type="EMBL" id="RNB50119.1"/>
    </source>
</evidence>
<keyword evidence="3" id="KW-1185">Reference proteome</keyword>
<evidence type="ECO:0008006" key="4">
    <source>
        <dbReference type="Google" id="ProtNLM"/>
    </source>
</evidence>
<reference evidence="2 3" key="1">
    <citation type="submission" date="2018-10" db="EMBL/GenBank/DDBJ databases">
        <title>Isolation, diversity and antibacterial activity of antinobacteria from the wheat rhizosphere soil.</title>
        <authorList>
            <person name="Sun T."/>
        </authorList>
    </citation>
    <scope>NUCLEOTIDE SEQUENCE [LARGE SCALE GENOMIC DNA]</scope>
    <source>
        <strain evidence="2 3">SJ-23</strain>
    </source>
</reference>
<gene>
    <name evidence="2" type="ORF">EDM22_08470</name>
</gene>
<dbReference type="RefSeq" id="WP_122936627.1">
    <property type="nucleotide sequence ID" value="NZ_JBHSNT010000060.1"/>
</dbReference>
<organism evidence="2 3">
    <name type="scientific">Agromyces tardus</name>
    <dbReference type="NCBI Taxonomy" id="2583849"/>
    <lineage>
        <taxon>Bacteria</taxon>
        <taxon>Bacillati</taxon>
        <taxon>Actinomycetota</taxon>
        <taxon>Actinomycetes</taxon>
        <taxon>Micrococcales</taxon>
        <taxon>Microbacteriaceae</taxon>
        <taxon>Agromyces</taxon>
    </lineage>
</organism>
<keyword evidence="1" id="KW-0812">Transmembrane</keyword>
<keyword evidence="1" id="KW-1133">Transmembrane helix</keyword>
<dbReference type="OrthoDB" id="5193373at2"/>
<feature type="transmembrane region" description="Helical" evidence="1">
    <location>
        <begin position="207"/>
        <end position="223"/>
    </location>
</feature>
<feature type="transmembrane region" description="Helical" evidence="1">
    <location>
        <begin position="184"/>
        <end position="201"/>
    </location>
</feature>
<protein>
    <recommendedName>
        <fullName evidence="4">DUF4386 family protein</fullName>
    </recommendedName>
</protein>
<feature type="transmembrane region" description="Helical" evidence="1">
    <location>
        <begin position="26"/>
        <end position="44"/>
    </location>
</feature>